<keyword evidence="3" id="KW-1185">Reference proteome</keyword>
<gene>
    <name evidence="2" type="ORF">J2W56_001731</name>
</gene>
<organism evidence="2 3">
    <name type="scientific">Nocardia kruczakiae</name>
    <dbReference type="NCBI Taxonomy" id="261477"/>
    <lineage>
        <taxon>Bacteria</taxon>
        <taxon>Bacillati</taxon>
        <taxon>Actinomycetota</taxon>
        <taxon>Actinomycetes</taxon>
        <taxon>Mycobacteriales</taxon>
        <taxon>Nocardiaceae</taxon>
        <taxon>Nocardia</taxon>
    </lineage>
</organism>
<reference evidence="2 3" key="1">
    <citation type="submission" date="2023-07" db="EMBL/GenBank/DDBJ databases">
        <title>Sorghum-associated microbial communities from plants grown in Nebraska, USA.</title>
        <authorList>
            <person name="Schachtman D."/>
        </authorList>
    </citation>
    <scope>NUCLEOTIDE SEQUENCE [LARGE SCALE GENOMIC DNA]</scope>
    <source>
        <strain evidence="2 3">4272</strain>
    </source>
</reference>
<protein>
    <submittedName>
        <fullName evidence="2">Alkylation response protein AidB-like acyl-CoA dehydrogenase</fullName>
    </submittedName>
</protein>
<proteinExistence type="predicted"/>
<dbReference type="EMBL" id="JAVDWW010000002">
    <property type="protein sequence ID" value="MDR7168012.1"/>
    <property type="molecule type" value="Genomic_DNA"/>
</dbReference>
<dbReference type="PANTHER" id="PTHR43292">
    <property type="entry name" value="ACYL-COA DEHYDROGENASE"/>
    <property type="match status" value="1"/>
</dbReference>
<sequence>MPTASADHHELTAFRIRRRTAGTGDAGDRIRRYLAHERAAGWPRPLAQGAEWCELLDEFTSGPELADVQTRACWMGGYWSVIGTKLLGVRTHAPRWGLLLARTDPAATGYDGLTCFICDMTAPGVAVAKARAIPRAGVDTVLLDRVELPRDYCLGEVGDGWRVLQAIGRDGGGSSRLPGGA</sequence>
<dbReference type="Proteomes" id="UP001251217">
    <property type="component" value="Unassembled WGS sequence"/>
</dbReference>
<comment type="caution">
    <text evidence="2">The sequence shown here is derived from an EMBL/GenBank/DDBJ whole genome shotgun (WGS) entry which is preliminary data.</text>
</comment>
<dbReference type="InterPro" id="IPR052161">
    <property type="entry name" value="Mycobact_Acyl-CoA_DH"/>
</dbReference>
<dbReference type="InterPro" id="IPR046373">
    <property type="entry name" value="Acyl-CoA_Oxase/DH_mid-dom_sf"/>
</dbReference>
<dbReference type="PANTHER" id="PTHR43292:SF4">
    <property type="entry name" value="ACYL-COA DEHYDROGENASE FADE34"/>
    <property type="match status" value="1"/>
</dbReference>
<dbReference type="Gene3D" id="2.40.110.10">
    <property type="entry name" value="Butyryl-CoA Dehydrogenase, subunit A, domain 2"/>
    <property type="match status" value="1"/>
</dbReference>
<evidence type="ECO:0000313" key="3">
    <source>
        <dbReference type="Proteomes" id="UP001251217"/>
    </source>
</evidence>
<evidence type="ECO:0000313" key="2">
    <source>
        <dbReference type="EMBL" id="MDR7168012.1"/>
    </source>
</evidence>
<dbReference type="SUPFAM" id="SSF56645">
    <property type="entry name" value="Acyl-CoA dehydrogenase NM domain-like"/>
    <property type="match status" value="1"/>
</dbReference>
<dbReference type="InterPro" id="IPR009100">
    <property type="entry name" value="AcylCoA_DH/oxidase_NM_dom_sf"/>
</dbReference>
<name>A0ABU1XDC5_9NOCA</name>
<keyword evidence="1" id="KW-0560">Oxidoreductase</keyword>
<evidence type="ECO:0000256" key="1">
    <source>
        <dbReference type="ARBA" id="ARBA00023002"/>
    </source>
</evidence>
<dbReference type="RefSeq" id="WP_310399562.1">
    <property type="nucleotide sequence ID" value="NZ_JAVDWW010000002.1"/>
</dbReference>
<accession>A0ABU1XDC5</accession>